<dbReference type="PANTHER" id="PTHR43707:SF6">
    <property type="entry name" value="ATP PHOSPHORIBOSYLTRANSFERASE REGULATORY SUBUNIT"/>
    <property type="match status" value="1"/>
</dbReference>
<proteinExistence type="inferred from homology"/>
<keyword evidence="12" id="KW-0808">Transferase</keyword>
<evidence type="ECO:0000256" key="10">
    <source>
        <dbReference type="PIRSR" id="PIRSR001549-1"/>
    </source>
</evidence>
<dbReference type="SUPFAM" id="SSF55681">
    <property type="entry name" value="Class II aaRS and biotin synthetases"/>
    <property type="match status" value="1"/>
</dbReference>
<feature type="binding site" evidence="10">
    <location>
        <position position="113"/>
    </location>
    <ligand>
        <name>L-histidine</name>
        <dbReference type="ChEBI" id="CHEBI:57595"/>
    </ligand>
</feature>
<organism evidence="12 13">
    <name type="scientific">Paraliobacillus quinghaiensis</name>
    <dbReference type="NCBI Taxonomy" id="470815"/>
    <lineage>
        <taxon>Bacteria</taxon>
        <taxon>Bacillati</taxon>
        <taxon>Bacillota</taxon>
        <taxon>Bacilli</taxon>
        <taxon>Bacillales</taxon>
        <taxon>Bacillaceae</taxon>
        <taxon>Paraliobacillus</taxon>
    </lineage>
</organism>
<comment type="subunit">
    <text evidence="9">Heteromultimer composed of HisG and HisZ subunits.</text>
</comment>
<comment type="caution">
    <text evidence="12">The sequence shown here is derived from an EMBL/GenBank/DDBJ whole genome shotgun (WGS) entry which is preliminary data.</text>
</comment>
<dbReference type="AlphaFoldDB" id="A0A917TTR2"/>
<dbReference type="Gene3D" id="3.30.930.10">
    <property type="entry name" value="Bira Bifunctional Protein, Domain 2"/>
    <property type="match status" value="1"/>
</dbReference>
<dbReference type="HAMAP" id="MF_00125">
    <property type="entry name" value="HisZ"/>
    <property type="match status" value="1"/>
</dbReference>
<dbReference type="InterPro" id="IPR004517">
    <property type="entry name" value="HisZ"/>
</dbReference>
<evidence type="ECO:0000259" key="11">
    <source>
        <dbReference type="Pfam" id="PF13393"/>
    </source>
</evidence>
<dbReference type="GO" id="GO:0016757">
    <property type="term" value="F:glycosyltransferase activity"/>
    <property type="evidence" value="ECO:0007669"/>
    <property type="project" value="UniProtKB-KW"/>
</dbReference>
<keyword evidence="13" id="KW-1185">Reference proteome</keyword>
<evidence type="ECO:0000256" key="6">
    <source>
        <dbReference type="ARBA" id="ARBA00022605"/>
    </source>
</evidence>
<dbReference type="GO" id="GO:0140096">
    <property type="term" value="F:catalytic activity, acting on a protein"/>
    <property type="evidence" value="ECO:0007669"/>
    <property type="project" value="UniProtKB-ARBA"/>
</dbReference>
<evidence type="ECO:0000256" key="9">
    <source>
        <dbReference type="HAMAP-Rule" id="MF_00125"/>
    </source>
</evidence>
<dbReference type="GO" id="GO:0005737">
    <property type="term" value="C:cytoplasm"/>
    <property type="evidence" value="ECO:0007669"/>
    <property type="project" value="UniProtKB-SubCell"/>
</dbReference>
<reference evidence="12" key="1">
    <citation type="journal article" date="2014" name="Int. J. Syst. Evol. Microbiol.">
        <title>Complete genome sequence of Corynebacterium casei LMG S-19264T (=DSM 44701T), isolated from a smear-ripened cheese.</title>
        <authorList>
            <consortium name="US DOE Joint Genome Institute (JGI-PGF)"/>
            <person name="Walter F."/>
            <person name="Albersmeier A."/>
            <person name="Kalinowski J."/>
            <person name="Ruckert C."/>
        </authorList>
    </citation>
    <scope>NUCLEOTIDE SEQUENCE</scope>
    <source>
        <strain evidence="12">CGMCC 1.6333</strain>
    </source>
</reference>
<feature type="binding site" evidence="10">
    <location>
        <begin position="76"/>
        <end position="78"/>
    </location>
    <ligand>
        <name>L-histidine</name>
        <dbReference type="ChEBI" id="CHEBI:57595"/>
    </ligand>
</feature>
<evidence type="ECO:0000256" key="5">
    <source>
        <dbReference type="ARBA" id="ARBA00022490"/>
    </source>
</evidence>
<evidence type="ECO:0000256" key="3">
    <source>
        <dbReference type="ARBA" id="ARBA00005539"/>
    </source>
</evidence>
<dbReference type="Proteomes" id="UP000618460">
    <property type="component" value="Unassembled WGS sequence"/>
</dbReference>
<evidence type="ECO:0000313" key="12">
    <source>
        <dbReference type="EMBL" id="GGM37760.1"/>
    </source>
</evidence>
<dbReference type="OrthoDB" id="9800814at2"/>
<dbReference type="GO" id="GO:0006427">
    <property type="term" value="P:histidyl-tRNA aminoacylation"/>
    <property type="evidence" value="ECO:0007669"/>
    <property type="project" value="TreeGrafter"/>
</dbReference>
<evidence type="ECO:0000256" key="4">
    <source>
        <dbReference type="ARBA" id="ARBA00020397"/>
    </source>
</evidence>
<feature type="binding site" evidence="10">
    <location>
        <begin position="261"/>
        <end position="262"/>
    </location>
    <ligand>
        <name>L-histidine</name>
        <dbReference type="ChEBI" id="CHEBI:57595"/>
    </ligand>
</feature>
<keyword evidence="7 9" id="KW-0368">Histidine biosynthesis</keyword>
<accession>A0A917TTR2</accession>
<dbReference type="InterPro" id="IPR045864">
    <property type="entry name" value="aa-tRNA-synth_II/BPL/LPL"/>
</dbReference>
<protein>
    <recommendedName>
        <fullName evidence="4 9">ATP phosphoribosyltransferase regulatory subunit</fullName>
    </recommendedName>
</protein>
<evidence type="ECO:0000256" key="2">
    <source>
        <dbReference type="ARBA" id="ARBA00004667"/>
    </source>
</evidence>
<dbReference type="InterPro" id="IPR041715">
    <property type="entry name" value="HisRS-like_core"/>
</dbReference>
<dbReference type="GO" id="GO:0004821">
    <property type="term" value="F:histidine-tRNA ligase activity"/>
    <property type="evidence" value="ECO:0007669"/>
    <property type="project" value="TreeGrafter"/>
</dbReference>
<sequence>MFLPAGSQDEIGNKLDNRAKAYEIFREVVRSRNYKAISTPVVEYANTFINEHVGMKLHAMLKWFNREGEIEVLRADWTTAIARALVNQHPGQLKWSYQGSVFRNDKDGTESRQAGIEIIRTEPFLGESESLFTAVTYLNELGIEDYLIELGHTGIFEELTAPLNLERTEEEQLRQAMHDKRRDVVEEIATAKGHPIVAKRLTQVIDAYGTLDEIEKYQTLWADNPRLKAILDHLGQLVNVLQGLGIQEVLVDLGRVKNLPYYCGTMFRGYLKQNGATCFSGGRYDKLYEQFNEKISAVGLAFDVDVLANQLDTVDKKETVCIIASVETHVFAERLRTSYPDSIVDIQYTLPEQHDYDKIVKIVIDNNNEFRVIEE</sequence>
<evidence type="ECO:0000256" key="8">
    <source>
        <dbReference type="ARBA" id="ARBA00025246"/>
    </source>
</evidence>
<keyword evidence="6 9" id="KW-0028">Amino-acid biosynthesis</keyword>
<dbReference type="Pfam" id="PF13393">
    <property type="entry name" value="tRNA-synt_His"/>
    <property type="match status" value="1"/>
</dbReference>
<feature type="domain" description="Class II Histidinyl-tRNA synthetase (HisRS)-like catalytic core" evidence="11">
    <location>
        <begin position="17"/>
        <end position="306"/>
    </location>
</feature>
<feature type="binding site" evidence="10">
    <location>
        <position position="103"/>
    </location>
    <ligand>
        <name>L-histidine</name>
        <dbReference type="ChEBI" id="CHEBI:57595"/>
    </ligand>
</feature>
<evidence type="ECO:0000256" key="7">
    <source>
        <dbReference type="ARBA" id="ARBA00023102"/>
    </source>
</evidence>
<keyword evidence="5 9" id="KW-0963">Cytoplasm</keyword>
<comment type="miscellaneous">
    <text evidence="9">This function is generally fulfilled by the C-terminal part of HisG, which is missing in some bacteria such as this one.</text>
</comment>
<keyword evidence="12" id="KW-0328">Glycosyltransferase</keyword>
<dbReference type="InterPro" id="IPR004516">
    <property type="entry name" value="HisRS/HisZ"/>
</dbReference>
<evidence type="ECO:0000256" key="1">
    <source>
        <dbReference type="ARBA" id="ARBA00004496"/>
    </source>
</evidence>
<dbReference type="RefSeq" id="WP_117156038.1">
    <property type="nucleotide sequence ID" value="NZ_BMLG01000016.1"/>
</dbReference>
<dbReference type="EMBL" id="BMLG01000016">
    <property type="protein sequence ID" value="GGM37760.1"/>
    <property type="molecule type" value="Genomic_DNA"/>
</dbReference>
<comment type="function">
    <text evidence="8 9">Required for the first step of histidine biosynthesis. May allow the feedback regulation of ATP phosphoribosyltransferase activity by histidine.</text>
</comment>
<dbReference type="PANTHER" id="PTHR43707">
    <property type="entry name" value="HISTIDYL-TRNA SYNTHETASE"/>
    <property type="match status" value="1"/>
</dbReference>
<comment type="similarity">
    <text evidence="3 9">Belongs to the class-II aminoacyl-tRNA synthetase family. HisZ subfamily.</text>
</comment>
<gene>
    <name evidence="9 12" type="primary">hisZ</name>
    <name evidence="12" type="ORF">GCM10011351_24950</name>
</gene>
<comment type="subcellular location">
    <subcellularLocation>
        <location evidence="1 9">Cytoplasm</location>
    </subcellularLocation>
</comment>
<evidence type="ECO:0000313" key="13">
    <source>
        <dbReference type="Proteomes" id="UP000618460"/>
    </source>
</evidence>
<feature type="binding site" evidence="10">
    <location>
        <position position="117"/>
    </location>
    <ligand>
        <name>L-histidine</name>
        <dbReference type="ChEBI" id="CHEBI:57595"/>
    </ligand>
</feature>
<dbReference type="PIRSF" id="PIRSF001549">
    <property type="entry name" value="His-tRNA_synth"/>
    <property type="match status" value="1"/>
</dbReference>
<dbReference type="GO" id="GO:0000105">
    <property type="term" value="P:L-histidine biosynthetic process"/>
    <property type="evidence" value="ECO:0007669"/>
    <property type="project" value="UniProtKB-UniRule"/>
</dbReference>
<comment type="pathway">
    <text evidence="2 9">Amino-acid biosynthesis; L-histidine biosynthesis; L-histidine from 5-phospho-alpha-D-ribose 1-diphosphate: step 1/9.</text>
</comment>
<name>A0A917TTR2_9BACI</name>
<reference evidence="12" key="2">
    <citation type="submission" date="2020-09" db="EMBL/GenBank/DDBJ databases">
        <authorList>
            <person name="Sun Q."/>
            <person name="Zhou Y."/>
        </authorList>
    </citation>
    <scope>NUCLEOTIDE SEQUENCE</scope>
    <source>
        <strain evidence="12">CGMCC 1.6333</strain>
    </source>
</reference>